<dbReference type="EMBL" id="JAGETQ010000102">
    <property type="protein sequence ID" value="MBO1916421.1"/>
    <property type="molecule type" value="Genomic_DNA"/>
</dbReference>
<reference evidence="1" key="1">
    <citation type="submission" date="2021-03" db="EMBL/GenBank/DDBJ databases">
        <title>Molecular epidemiology and mechanisms of colistin and carbapenem resistance in Enterobacteriaceae from clinical isolates, the environment and porcine samples in Pretoria, South Africa.</title>
        <authorList>
            <person name="Bogoshi D."/>
            <person name="Mbelle N.M."/>
            <person name="Naidoo V."/>
            <person name="Osei Sekyere J."/>
        </authorList>
    </citation>
    <scope>NUCLEOTIDE SEQUENCE</scope>
    <source>
        <strain evidence="1">C052</strain>
    </source>
</reference>
<comment type="caution">
    <text evidence="1">The sequence shown here is derived from an EMBL/GenBank/DDBJ whole genome shotgun (WGS) entry which is preliminary data.</text>
</comment>
<proteinExistence type="predicted"/>
<evidence type="ECO:0000313" key="2">
    <source>
        <dbReference type="Proteomes" id="UP000664477"/>
    </source>
</evidence>
<evidence type="ECO:0000313" key="1">
    <source>
        <dbReference type="EMBL" id="MBO1916421.1"/>
    </source>
</evidence>
<name>A0A939SLS4_PRORE</name>
<accession>A0A939SLS4</accession>
<sequence>MASSYGQGRGTITFRLKKPIINGITINQAELVQVFAGSPANGSTAYAPNPSTRVV</sequence>
<gene>
    <name evidence="1" type="ORF">J4727_15080</name>
</gene>
<dbReference type="Proteomes" id="UP000664477">
    <property type="component" value="Unassembled WGS sequence"/>
</dbReference>
<dbReference type="AlphaFoldDB" id="A0A939SLS4"/>
<protein>
    <submittedName>
        <fullName evidence="1">Uncharacterized protein</fullName>
    </submittedName>
</protein>
<organism evidence="1 2">
    <name type="scientific">Providencia rettgeri</name>
    <dbReference type="NCBI Taxonomy" id="587"/>
    <lineage>
        <taxon>Bacteria</taxon>
        <taxon>Pseudomonadati</taxon>
        <taxon>Pseudomonadota</taxon>
        <taxon>Gammaproteobacteria</taxon>
        <taxon>Enterobacterales</taxon>
        <taxon>Morganellaceae</taxon>
        <taxon>Providencia</taxon>
    </lineage>
</organism>